<dbReference type="eggNOG" id="arCOG00397">
    <property type="taxonomic scope" value="Archaea"/>
</dbReference>
<dbReference type="Pfam" id="PF00149">
    <property type="entry name" value="Metallophos"/>
    <property type="match status" value="1"/>
</dbReference>
<organism evidence="5 6">
    <name type="scientific">Staphylothermus hellenicus (strain DSM 12710 / JCM 10830 / BK20S6-10-b1 / P8)</name>
    <dbReference type="NCBI Taxonomy" id="591019"/>
    <lineage>
        <taxon>Archaea</taxon>
        <taxon>Thermoproteota</taxon>
        <taxon>Thermoprotei</taxon>
        <taxon>Desulfurococcales</taxon>
        <taxon>Desulfurococcaceae</taxon>
        <taxon>Staphylothermus</taxon>
    </lineage>
</organism>
<reference evidence="5 6" key="2">
    <citation type="journal article" date="2011" name="Stand. Genomic Sci.">
        <title>Complete genome sequence of Staphylothermus hellenicus P8.</title>
        <authorList>
            <person name="Anderson I."/>
            <person name="Wirth R."/>
            <person name="Lucas S."/>
            <person name="Copeland A."/>
            <person name="Lapidus A."/>
            <person name="Cheng J.F."/>
            <person name="Goodwin L."/>
            <person name="Pitluck S."/>
            <person name="Davenport K."/>
            <person name="Detter J.C."/>
            <person name="Han C."/>
            <person name="Tapia R."/>
            <person name="Land M."/>
            <person name="Hauser L."/>
            <person name="Pati A."/>
            <person name="Mikhailova N."/>
            <person name="Woyke T."/>
            <person name="Klenk H.P."/>
            <person name="Kyrpides N."/>
            <person name="Ivanova N."/>
        </authorList>
    </citation>
    <scope>NUCLEOTIDE SEQUENCE [LARGE SCALE GENOMIC DNA]</scope>
    <source>
        <strain evidence="6">DSM 12710 / JCM 10830 / BK20S6-10-b1 / P8</strain>
    </source>
</reference>
<dbReference type="AlphaFoldDB" id="D7DCG5"/>
<protein>
    <submittedName>
        <fullName evidence="5">Metallophosphoesterase</fullName>
    </submittedName>
</protein>
<reference evidence="6" key="1">
    <citation type="submission" date="2010-05" db="EMBL/GenBank/DDBJ databases">
        <title>Complete sequence of Staphylothermus hellenicus DSM 12710.</title>
        <authorList>
            <consortium name="US DOE Joint Genome Institute"/>
            <person name="Lucas S."/>
            <person name="Copeland A."/>
            <person name="Lapidus A."/>
            <person name="Cheng J.-F."/>
            <person name="Bruce D."/>
            <person name="Goodwin L."/>
            <person name="Pitluck S."/>
            <person name="Davenport K."/>
            <person name="Detter J.C."/>
            <person name="Han C."/>
            <person name="Tapia R."/>
            <person name="Larimer F."/>
            <person name="Land M."/>
            <person name="Hauser L."/>
            <person name="Kyrpides N."/>
            <person name="Mikhailova N."/>
            <person name="Anderson I.J."/>
            <person name="Woyke T."/>
        </authorList>
    </citation>
    <scope>NUCLEOTIDE SEQUENCE [LARGE SCALE GENOMIC DNA]</scope>
    <source>
        <strain evidence="6">DSM 12710 / JCM 10830 / BK20S6-10-b1 / P8</strain>
    </source>
</reference>
<dbReference type="GeneID" id="9234033"/>
<dbReference type="RefSeq" id="WP_013143060.1">
    <property type="nucleotide sequence ID" value="NC_014205.1"/>
</dbReference>
<evidence type="ECO:0000313" key="6">
    <source>
        <dbReference type="Proteomes" id="UP000002573"/>
    </source>
</evidence>
<accession>D7DCG5</accession>
<sequence>MLFIHTADLHIGAFSNRPLRNANVEAFEKIADYAINNEIPYLVIAGDFFERPRIENFDVLRRVYRVLRRLKEKNIYVVSVPGSHDSSPRGADILTLLNEAGLIHVPMYKISGELVLYPYRLGDIVFYAVPGLKNNMETMYLRDRKVVFKQPEGRLENIVVLAHTSVKFAGYDPSVYSYRYGKAIIEDQNILSALPRNTKYVALGHIHFPIPLFDEATTNIAYPGAPVGRDTSDLEETYFLRKKYGRDRRFLLIDISGEETTVKSIWEPFNVNVEYIKDYYKGLKDTVQEVKRTIKDLQPDKYNVLILDIEGIPLDDKNKLIHNIREIEQQKKILIHLKMRGFKEKGEVEIGFEDIGDIEEIEKKAVEEFVKKLGINVSPQKILELINILGRQKSPDTNETEFYESLFKELKPIMEEILGVNKK</sequence>
<dbReference type="STRING" id="591019.Shell_0744"/>
<evidence type="ECO:0000256" key="2">
    <source>
        <dbReference type="ARBA" id="ARBA00022801"/>
    </source>
</evidence>
<dbReference type="InterPro" id="IPR050535">
    <property type="entry name" value="DNA_Repair-Maintenance_Comp"/>
</dbReference>
<keyword evidence="3" id="KW-0269">Exonuclease</keyword>
<evidence type="ECO:0000259" key="4">
    <source>
        <dbReference type="Pfam" id="PF00149"/>
    </source>
</evidence>
<evidence type="ECO:0000256" key="1">
    <source>
        <dbReference type="ARBA" id="ARBA00022722"/>
    </source>
</evidence>
<name>D7DCG5_STAHD</name>
<dbReference type="OrthoDB" id="11638at2157"/>
<dbReference type="Proteomes" id="UP000002573">
    <property type="component" value="Chromosome"/>
</dbReference>
<keyword evidence="1" id="KW-0540">Nuclease</keyword>
<dbReference type="CDD" id="cd00840">
    <property type="entry name" value="MPP_Mre11_N"/>
    <property type="match status" value="1"/>
</dbReference>
<proteinExistence type="predicted"/>
<dbReference type="EMBL" id="CP002051">
    <property type="protein sequence ID" value="ADI31862.1"/>
    <property type="molecule type" value="Genomic_DNA"/>
</dbReference>
<keyword evidence="6" id="KW-1185">Reference proteome</keyword>
<dbReference type="PANTHER" id="PTHR30337">
    <property type="entry name" value="COMPONENT OF ATP-DEPENDENT DSDNA EXONUCLEASE"/>
    <property type="match status" value="1"/>
</dbReference>
<dbReference type="GO" id="GO:0004527">
    <property type="term" value="F:exonuclease activity"/>
    <property type="evidence" value="ECO:0007669"/>
    <property type="project" value="UniProtKB-KW"/>
</dbReference>
<keyword evidence="2" id="KW-0378">Hydrolase</keyword>
<dbReference type="SUPFAM" id="SSF56300">
    <property type="entry name" value="Metallo-dependent phosphatases"/>
    <property type="match status" value="1"/>
</dbReference>
<dbReference type="PANTHER" id="PTHR30337:SF0">
    <property type="entry name" value="NUCLEASE SBCCD SUBUNIT D"/>
    <property type="match status" value="1"/>
</dbReference>
<dbReference type="InterPro" id="IPR029052">
    <property type="entry name" value="Metallo-depent_PP-like"/>
</dbReference>
<dbReference type="HOGENOM" id="CLU_643415_0_0_2"/>
<gene>
    <name evidence="5" type="ordered locus">Shell_0744</name>
</gene>
<dbReference type="InterPro" id="IPR041796">
    <property type="entry name" value="Mre11_N"/>
</dbReference>
<evidence type="ECO:0000256" key="3">
    <source>
        <dbReference type="ARBA" id="ARBA00022839"/>
    </source>
</evidence>
<evidence type="ECO:0000313" key="5">
    <source>
        <dbReference type="EMBL" id="ADI31862.1"/>
    </source>
</evidence>
<dbReference type="KEGG" id="shc:Shell_0744"/>
<dbReference type="InterPro" id="IPR004843">
    <property type="entry name" value="Calcineurin-like_PHP"/>
</dbReference>
<feature type="domain" description="Calcineurin-like phosphoesterase" evidence="4">
    <location>
        <begin position="1"/>
        <end position="208"/>
    </location>
</feature>
<dbReference type="Gene3D" id="3.60.21.10">
    <property type="match status" value="1"/>
</dbReference>